<dbReference type="GO" id="GO:0008902">
    <property type="term" value="F:hydroxymethylpyrimidine kinase activity"/>
    <property type="evidence" value="ECO:0007669"/>
    <property type="project" value="TreeGrafter"/>
</dbReference>
<dbReference type="CDD" id="cd01169">
    <property type="entry name" value="HMPP_kinase"/>
    <property type="match status" value="1"/>
</dbReference>
<evidence type="ECO:0000256" key="7">
    <source>
        <dbReference type="ARBA" id="ARBA00022840"/>
    </source>
</evidence>
<keyword evidence="5" id="KW-0547">Nucleotide-binding</keyword>
<evidence type="ECO:0000313" key="16">
    <source>
        <dbReference type="Proteomes" id="UP000256488"/>
    </source>
</evidence>
<dbReference type="GO" id="GO:0005524">
    <property type="term" value="F:ATP binding"/>
    <property type="evidence" value="ECO:0007669"/>
    <property type="project" value="UniProtKB-KW"/>
</dbReference>
<accession>A0A3E0WIH4</accession>
<dbReference type="InterPro" id="IPR013749">
    <property type="entry name" value="PM/HMP-P_kinase-1"/>
</dbReference>
<evidence type="ECO:0000256" key="8">
    <source>
        <dbReference type="ARBA" id="ARBA00022842"/>
    </source>
</evidence>
<dbReference type="GO" id="GO:0008478">
    <property type="term" value="F:pyridoxal kinase activity"/>
    <property type="evidence" value="ECO:0007669"/>
    <property type="project" value="UniProtKB-EC"/>
</dbReference>
<evidence type="ECO:0000256" key="3">
    <source>
        <dbReference type="ARBA" id="ARBA00022679"/>
    </source>
</evidence>
<feature type="domain" description="Pyridoxamine kinase/Phosphomethylpyrimidine kinase" evidence="14">
    <location>
        <begin position="15"/>
        <end position="257"/>
    </location>
</feature>
<keyword evidence="7" id="KW-0067">ATP-binding</keyword>
<evidence type="ECO:0000256" key="5">
    <source>
        <dbReference type="ARBA" id="ARBA00022741"/>
    </source>
</evidence>
<dbReference type="Gene3D" id="3.40.1190.20">
    <property type="match status" value="1"/>
</dbReference>
<evidence type="ECO:0000256" key="10">
    <source>
        <dbReference type="ARBA" id="ARBA00042348"/>
    </source>
</evidence>
<dbReference type="Pfam" id="PF08543">
    <property type="entry name" value="Phos_pyr_kin"/>
    <property type="match status" value="1"/>
</dbReference>
<dbReference type="NCBIfam" id="TIGR00097">
    <property type="entry name" value="HMP-P_kinase"/>
    <property type="match status" value="1"/>
</dbReference>
<comment type="caution">
    <text evidence="15">The sequence shown here is derived from an EMBL/GenBank/DDBJ whole genome shotgun (WGS) entry which is preliminary data.</text>
</comment>
<protein>
    <recommendedName>
        <fullName evidence="2">pyridoxal kinase</fullName>
        <ecNumber evidence="2">2.7.1.35</ecNumber>
    </recommendedName>
    <alternativeName>
        <fullName evidence="10">PN/PL/PM kinase</fullName>
    </alternativeName>
    <alternativeName>
        <fullName evidence="11">Pyridoxal kinase</fullName>
    </alternativeName>
    <alternativeName>
        <fullName evidence="9">Pyridoxamine kinase</fullName>
    </alternativeName>
    <alternativeName>
        <fullName evidence="12">Vitamin B6 kinase</fullName>
    </alternativeName>
</protein>
<dbReference type="EC" id="2.7.1.35" evidence="2"/>
<dbReference type="GO" id="GO:0009228">
    <property type="term" value="P:thiamine biosynthetic process"/>
    <property type="evidence" value="ECO:0007669"/>
    <property type="project" value="InterPro"/>
</dbReference>
<evidence type="ECO:0000256" key="13">
    <source>
        <dbReference type="ARBA" id="ARBA00049293"/>
    </source>
</evidence>
<evidence type="ECO:0000256" key="9">
    <source>
        <dbReference type="ARBA" id="ARBA00042307"/>
    </source>
</evidence>
<dbReference type="GO" id="GO:0005829">
    <property type="term" value="C:cytosol"/>
    <property type="evidence" value="ECO:0007669"/>
    <property type="project" value="TreeGrafter"/>
</dbReference>
<evidence type="ECO:0000313" key="15">
    <source>
        <dbReference type="EMBL" id="RFA32023.1"/>
    </source>
</evidence>
<keyword evidence="3" id="KW-0808">Transferase</keyword>
<name>A0A3E0WIH4_9BACI</name>
<gene>
    <name evidence="15" type="ORF">CAI16_19225</name>
</gene>
<dbReference type="InterPro" id="IPR029056">
    <property type="entry name" value="Ribokinase-like"/>
</dbReference>
<dbReference type="FunFam" id="3.40.1190.20:FF:000003">
    <property type="entry name" value="Phosphomethylpyrimidine kinase ThiD"/>
    <property type="match status" value="1"/>
</dbReference>
<reference evidence="15 16" key="1">
    <citation type="submission" date="2017-05" db="EMBL/GenBank/DDBJ databases">
        <title>Virgibacillus sp. AK90 isolated from a saltern of Kakinada, India.</title>
        <authorList>
            <person name="Gupta V."/>
            <person name="Sidhu C."/>
            <person name="Korpole S."/>
            <person name="Pinnaka A.K."/>
        </authorList>
    </citation>
    <scope>NUCLEOTIDE SEQUENCE [LARGE SCALE GENOMIC DNA]</scope>
    <source>
        <strain evidence="15 16">AK90</strain>
    </source>
</reference>
<evidence type="ECO:0000259" key="14">
    <source>
        <dbReference type="Pfam" id="PF08543"/>
    </source>
</evidence>
<evidence type="ECO:0000256" key="12">
    <source>
        <dbReference type="ARBA" id="ARBA00042531"/>
    </source>
</evidence>
<keyword evidence="8" id="KW-0460">Magnesium</keyword>
<dbReference type="GO" id="GO:0008972">
    <property type="term" value="F:phosphomethylpyrimidine kinase activity"/>
    <property type="evidence" value="ECO:0007669"/>
    <property type="project" value="InterPro"/>
</dbReference>
<dbReference type="PANTHER" id="PTHR20858:SF19">
    <property type="entry name" value="PYRIDOXINE KINASE"/>
    <property type="match status" value="1"/>
</dbReference>
<evidence type="ECO:0000256" key="11">
    <source>
        <dbReference type="ARBA" id="ARBA00042396"/>
    </source>
</evidence>
<dbReference type="EMBL" id="NFZX01000084">
    <property type="protein sequence ID" value="RFA32023.1"/>
    <property type="molecule type" value="Genomic_DNA"/>
</dbReference>
<evidence type="ECO:0000256" key="1">
    <source>
        <dbReference type="ARBA" id="ARBA00009879"/>
    </source>
</evidence>
<comment type="catalytic activity">
    <reaction evidence="13">
        <text>pyridoxal + ATP = pyridoxal 5'-phosphate + ADP + H(+)</text>
        <dbReference type="Rhea" id="RHEA:10224"/>
        <dbReference type="ChEBI" id="CHEBI:15378"/>
        <dbReference type="ChEBI" id="CHEBI:17310"/>
        <dbReference type="ChEBI" id="CHEBI:30616"/>
        <dbReference type="ChEBI" id="CHEBI:456216"/>
        <dbReference type="ChEBI" id="CHEBI:597326"/>
        <dbReference type="EC" id="2.7.1.35"/>
    </reaction>
</comment>
<comment type="similarity">
    <text evidence="1">Belongs to the ThiD family.</text>
</comment>
<dbReference type="SUPFAM" id="SSF53613">
    <property type="entry name" value="Ribokinase-like"/>
    <property type="match status" value="1"/>
</dbReference>
<dbReference type="GO" id="GO:0046872">
    <property type="term" value="F:metal ion binding"/>
    <property type="evidence" value="ECO:0007669"/>
    <property type="project" value="UniProtKB-KW"/>
</dbReference>
<dbReference type="RefSeq" id="WP_116279681.1">
    <property type="nucleotide sequence ID" value="NZ_NFZX01000084.1"/>
</dbReference>
<keyword evidence="6 15" id="KW-0418">Kinase</keyword>
<dbReference type="PANTHER" id="PTHR20858">
    <property type="entry name" value="PHOSPHOMETHYLPYRIMIDINE KINASE"/>
    <property type="match status" value="1"/>
</dbReference>
<organism evidence="15 16">
    <name type="scientific">Virgibacillus dokdonensis</name>
    <dbReference type="NCBI Taxonomy" id="302167"/>
    <lineage>
        <taxon>Bacteria</taxon>
        <taxon>Bacillati</taxon>
        <taxon>Bacillota</taxon>
        <taxon>Bacilli</taxon>
        <taxon>Bacillales</taxon>
        <taxon>Bacillaceae</taxon>
        <taxon>Virgibacillus</taxon>
    </lineage>
</organism>
<dbReference type="InterPro" id="IPR004399">
    <property type="entry name" value="HMP/HMP-P_kinase_dom"/>
</dbReference>
<proteinExistence type="inferred from homology"/>
<dbReference type="Proteomes" id="UP000256488">
    <property type="component" value="Unassembled WGS sequence"/>
</dbReference>
<dbReference type="AlphaFoldDB" id="A0A3E0WIH4"/>
<sequence length="282" mass="30494">MWVPRVLSIAGSAARGGAGIQADLKTFQELGVFGLSSVTGIVAYHPDTNQNVFPIELSAIKAQVYTALRDVGVDAIKTGMLYTKENICHVAKWMEEADTPHLVVDPVMVGKMDTPLLKVDAINTLKTKLIPLATIITPNMPEAALLLKANQPLTTVDDLKLAAIELKKLGAKYVLVKGGRLKGPAVDVLYDGDKLHMFEVQRIDTIHTNGAGCSYSAAITAQLAKGKPVQEAVKEAKKFITAAIRHSIAFKQGVGPPDFAAYHRFGGEAVKEKIVEYKNEEY</sequence>
<evidence type="ECO:0000256" key="6">
    <source>
        <dbReference type="ARBA" id="ARBA00022777"/>
    </source>
</evidence>
<evidence type="ECO:0000256" key="2">
    <source>
        <dbReference type="ARBA" id="ARBA00012104"/>
    </source>
</evidence>
<evidence type="ECO:0000256" key="4">
    <source>
        <dbReference type="ARBA" id="ARBA00022723"/>
    </source>
</evidence>
<keyword evidence="4" id="KW-0479">Metal-binding</keyword>